<gene>
    <name evidence="3" type="primary">LOC111102737</name>
</gene>
<dbReference type="Gene3D" id="2.170.300.10">
    <property type="entry name" value="Tie2 ligand-binding domain superfamily"/>
    <property type="match status" value="1"/>
</dbReference>
<dbReference type="KEGG" id="cvn:111102737"/>
<reference evidence="3" key="1">
    <citation type="submission" date="2025-08" db="UniProtKB">
        <authorList>
            <consortium name="RefSeq"/>
        </authorList>
    </citation>
    <scope>IDENTIFICATION</scope>
    <source>
        <tissue evidence="3">Whole sample</tissue>
    </source>
</reference>
<dbReference type="RefSeq" id="XP_022291310.1">
    <property type="nucleotide sequence ID" value="XM_022435602.1"/>
</dbReference>
<evidence type="ECO:0000313" key="2">
    <source>
        <dbReference type="Proteomes" id="UP000694844"/>
    </source>
</evidence>
<keyword evidence="1" id="KW-1133">Transmembrane helix</keyword>
<evidence type="ECO:0000256" key="1">
    <source>
        <dbReference type="SAM" id="Phobius"/>
    </source>
</evidence>
<protein>
    <submittedName>
        <fullName evidence="3">Uncharacterized protein LOC111102737 isoform X1</fullName>
    </submittedName>
</protein>
<dbReference type="AlphaFoldDB" id="A0A8B8AJG2"/>
<dbReference type="Proteomes" id="UP000694844">
    <property type="component" value="Chromosome 7"/>
</dbReference>
<keyword evidence="1" id="KW-0812">Transmembrane</keyword>
<dbReference type="OrthoDB" id="6203141at2759"/>
<evidence type="ECO:0000313" key="3">
    <source>
        <dbReference type="RefSeq" id="XP_022291310.1"/>
    </source>
</evidence>
<accession>A0A8B8AJG2</accession>
<keyword evidence="1" id="KW-0472">Membrane</keyword>
<proteinExistence type="predicted"/>
<organism evidence="2 3">
    <name type="scientific">Crassostrea virginica</name>
    <name type="common">Eastern oyster</name>
    <dbReference type="NCBI Taxonomy" id="6565"/>
    <lineage>
        <taxon>Eukaryota</taxon>
        <taxon>Metazoa</taxon>
        <taxon>Spiralia</taxon>
        <taxon>Lophotrochozoa</taxon>
        <taxon>Mollusca</taxon>
        <taxon>Bivalvia</taxon>
        <taxon>Autobranchia</taxon>
        <taxon>Pteriomorphia</taxon>
        <taxon>Ostreida</taxon>
        <taxon>Ostreoidea</taxon>
        <taxon>Ostreidae</taxon>
        <taxon>Crassostrea</taxon>
    </lineage>
</organism>
<sequence length="340" mass="38576">MVQTRTFIIKGKETTVHIMRPSFWIIVLPLVTQTFSKKDSSWPSTVCSADFYIKEGKCTPCSDGFFGPNCSISCPFPSYGRRCLDEECNCSKEICDPRNGCVYERHNKEIQKYNTYDVYTVRGRNRTTPVAGFELNIQKSINVQDSSNNDDQSTVLIVVAVIGAFIIIALVTVLVVQFKGKQFIRKHTVFFKRDSQLTSPRHVDTYYEIDDSKVTETDCKISSESELEVYESIDQSRKDGTNYTALPARQRDSINQLTTVSMNIILAYDDGADEDINEKDQPGTNVQIRKKSVNHDQPSHKRIGKTSTKISGYIDMTNKKPEDYVSMTAENLEQKKEASN</sequence>
<name>A0A8B8AJG2_CRAVI</name>
<feature type="transmembrane region" description="Helical" evidence="1">
    <location>
        <begin position="155"/>
        <end position="176"/>
    </location>
</feature>
<dbReference type="GeneID" id="111102737"/>
<keyword evidence="2" id="KW-1185">Reference proteome</keyword>